<dbReference type="RefSeq" id="WP_382170501.1">
    <property type="nucleotide sequence ID" value="NZ_JBHRXX010000001.1"/>
</dbReference>
<accession>A0ABV7VYM1</accession>
<protein>
    <submittedName>
        <fullName evidence="1">DUF6976 family protein</fullName>
    </submittedName>
</protein>
<name>A0ABV7VYM1_9BURK</name>
<dbReference type="InterPro" id="IPR054249">
    <property type="entry name" value="DUF6976"/>
</dbReference>
<reference evidence="2" key="1">
    <citation type="journal article" date="2019" name="Int. J. Syst. Evol. Microbiol.">
        <title>The Global Catalogue of Microorganisms (GCM) 10K type strain sequencing project: providing services to taxonomists for standard genome sequencing and annotation.</title>
        <authorList>
            <consortium name="The Broad Institute Genomics Platform"/>
            <consortium name="The Broad Institute Genome Sequencing Center for Infectious Disease"/>
            <person name="Wu L."/>
            <person name="Ma J."/>
        </authorList>
    </citation>
    <scope>NUCLEOTIDE SEQUENCE [LARGE SCALE GENOMIC DNA]</scope>
    <source>
        <strain evidence="2">KCTC 42501</strain>
    </source>
</reference>
<evidence type="ECO:0000313" key="1">
    <source>
        <dbReference type="EMBL" id="MFC3682500.1"/>
    </source>
</evidence>
<sequence>MNASRTPPVRPVSGTLMDLQDTLVAIRSGAYLSIAADEALLRRLPPGNWLAGSIPYFMAQDGGETSRQKLFVTDLPTHAGTPHLRWYDVGNLHKVALDAPAHGLTVLIVPAFSEVHSRFAREAPAFEDMYIKPLVGWIAGVHLDDLGQAAPVVANGQTLVFSHDRALAVHIPLPESIYPRIDILNLFRPGGGDAIRFPSTGFSAQECFVNGQLVNLAQYLAQQGFDTRLPLVADYSGAMINVSFKAVDAAAGRVDFYAPVFDDVEYRIAEPVPDYARSFVQSLPGDALGARWSCNCILNYLYGQLEGQRTGPITGPMTFGEIAYQLLNQTMVYVNFEKL</sequence>
<dbReference type="EMBL" id="JBHRXX010000001">
    <property type="protein sequence ID" value="MFC3682500.1"/>
    <property type="molecule type" value="Genomic_DNA"/>
</dbReference>
<keyword evidence="2" id="KW-1185">Reference proteome</keyword>
<dbReference type="Pfam" id="PF22396">
    <property type="entry name" value="DUF6976"/>
    <property type="match status" value="1"/>
</dbReference>
<dbReference type="Proteomes" id="UP001595729">
    <property type="component" value="Unassembled WGS sequence"/>
</dbReference>
<proteinExistence type="predicted"/>
<organism evidence="1 2">
    <name type="scientific">Hydrogenophaga luteola</name>
    <dbReference type="NCBI Taxonomy" id="1591122"/>
    <lineage>
        <taxon>Bacteria</taxon>
        <taxon>Pseudomonadati</taxon>
        <taxon>Pseudomonadota</taxon>
        <taxon>Betaproteobacteria</taxon>
        <taxon>Burkholderiales</taxon>
        <taxon>Comamonadaceae</taxon>
        <taxon>Hydrogenophaga</taxon>
    </lineage>
</organism>
<gene>
    <name evidence="1" type="ORF">ACFOPI_02775</name>
</gene>
<evidence type="ECO:0000313" key="2">
    <source>
        <dbReference type="Proteomes" id="UP001595729"/>
    </source>
</evidence>
<comment type="caution">
    <text evidence="1">The sequence shown here is derived from an EMBL/GenBank/DDBJ whole genome shotgun (WGS) entry which is preliminary data.</text>
</comment>